<feature type="transmembrane region" description="Helical" evidence="1">
    <location>
        <begin position="12"/>
        <end position="35"/>
    </location>
</feature>
<evidence type="ECO:0000313" key="2">
    <source>
        <dbReference type="EMBL" id="RCW72532.1"/>
    </source>
</evidence>
<feature type="transmembrane region" description="Helical" evidence="1">
    <location>
        <begin position="140"/>
        <end position="158"/>
    </location>
</feature>
<name>A0A368XX40_9BURK</name>
<sequence>MPFPSDPPSARATALHGLVAGSLASLLSTCVLAWAGRRESGSAAAPLNAVSHWYWGDEALRRDDTGLTHTGTGYATHHVASVFWAGLFALACRRQPALRSTQGALLGGAATSALACFVDFQLTPKRFTPGFEHRLSKPALAGAYAAFALGLALGTWAVQRAGEEERPAAPPGREP</sequence>
<evidence type="ECO:0008006" key="4">
    <source>
        <dbReference type="Google" id="ProtNLM"/>
    </source>
</evidence>
<dbReference type="OrthoDB" id="288267at2"/>
<accession>A0A368XX40</accession>
<reference evidence="2 3" key="1">
    <citation type="submission" date="2018-07" db="EMBL/GenBank/DDBJ databases">
        <title>Genomic Encyclopedia of Type Strains, Phase IV (KMG-IV): sequencing the most valuable type-strain genomes for metagenomic binning, comparative biology and taxonomic classification.</title>
        <authorList>
            <person name="Goeker M."/>
        </authorList>
    </citation>
    <scope>NUCLEOTIDE SEQUENCE [LARGE SCALE GENOMIC DNA]</scope>
    <source>
        <strain evidence="2 3">DSM 21634</strain>
    </source>
</reference>
<organism evidence="2 3">
    <name type="scientific">Pseudorhodoferax soli</name>
    <dbReference type="NCBI Taxonomy" id="545864"/>
    <lineage>
        <taxon>Bacteria</taxon>
        <taxon>Pseudomonadati</taxon>
        <taxon>Pseudomonadota</taxon>
        <taxon>Betaproteobacteria</taxon>
        <taxon>Burkholderiales</taxon>
        <taxon>Comamonadaceae</taxon>
    </lineage>
</organism>
<dbReference type="RefSeq" id="WP_114468398.1">
    <property type="nucleotide sequence ID" value="NZ_QPJK01000003.1"/>
</dbReference>
<comment type="caution">
    <text evidence="2">The sequence shown here is derived from an EMBL/GenBank/DDBJ whole genome shotgun (WGS) entry which is preliminary data.</text>
</comment>
<dbReference type="Proteomes" id="UP000252884">
    <property type="component" value="Unassembled WGS sequence"/>
</dbReference>
<keyword evidence="3" id="KW-1185">Reference proteome</keyword>
<keyword evidence="1" id="KW-1133">Transmembrane helix</keyword>
<proteinExistence type="predicted"/>
<keyword evidence="1" id="KW-0812">Transmembrane</keyword>
<gene>
    <name evidence="2" type="ORF">DES41_103138</name>
</gene>
<dbReference type="AlphaFoldDB" id="A0A368XX40"/>
<keyword evidence="1" id="KW-0472">Membrane</keyword>
<dbReference type="EMBL" id="QPJK01000003">
    <property type="protein sequence ID" value="RCW72532.1"/>
    <property type="molecule type" value="Genomic_DNA"/>
</dbReference>
<feature type="transmembrane region" description="Helical" evidence="1">
    <location>
        <begin position="103"/>
        <end position="120"/>
    </location>
</feature>
<protein>
    <recommendedName>
        <fullName evidence="4">DUF1440 domain-containing protein</fullName>
    </recommendedName>
</protein>
<evidence type="ECO:0000313" key="3">
    <source>
        <dbReference type="Proteomes" id="UP000252884"/>
    </source>
</evidence>
<evidence type="ECO:0000256" key="1">
    <source>
        <dbReference type="SAM" id="Phobius"/>
    </source>
</evidence>